<dbReference type="GO" id="GO:0005730">
    <property type="term" value="C:nucleolus"/>
    <property type="evidence" value="ECO:0007669"/>
    <property type="project" value="TreeGrafter"/>
</dbReference>
<feature type="compositionally biased region" description="Acidic residues" evidence="3">
    <location>
        <begin position="153"/>
        <end position="170"/>
    </location>
</feature>
<name>A0A137PE87_CONC2</name>
<dbReference type="GO" id="GO:0000462">
    <property type="term" value="P:maturation of SSU-rRNA from tricistronic rRNA transcript (SSU-rRNA, 5.8S rRNA, LSU-rRNA)"/>
    <property type="evidence" value="ECO:0007669"/>
    <property type="project" value="TreeGrafter"/>
</dbReference>
<evidence type="ECO:0000256" key="1">
    <source>
        <dbReference type="ARBA" id="ARBA00008966"/>
    </source>
</evidence>
<organism evidence="6 7">
    <name type="scientific">Conidiobolus coronatus (strain ATCC 28846 / CBS 209.66 / NRRL 28638)</name>
    <name type="common">Delacroixia coronata</name>
    <dbReference type="NCBI Taxonomy" id="796925"/>
    <lineage>
        <taxon>Eukaryota</taxon>
        <taxon>Fungi</taxon>
        <taxon>Fungi incertae sedis</taxon>
        <taxon>Zoopagomycota</taxon>
        <taxon>Entomophthoromycotina</taxon>
        <taxon>Entomophthoromycetes</taxon>
        <taxon>Entomophthorales</taxon>
        <taxon>Ancylistaceae</taxon>
        <taxon>Conidiobolus</taxon>
    </lineage>
</organism>
<dbReference type="InterPro" id="IPR039223">
    <property type="entry name" value="AATF/Bfr2"/>
</dbReference>
<sequence length="501" mass="57513">FDPEDIHFNNKGGEEDGDSDNSEDLEAGRSHYVNVGKSKLRMNQDLEMPQGKAYQGAKTSRKGLFGGETESEEEDEDDEDDEDQIEFDEEEDGDEVDFDDDEDDDDDEGDDDGLENLLNNGFDDDEEEEEDEDEDEDDEEVELNGLSNGVNDYSEDDDDEGSDEESDENDTIAQLQQFQNQEKELIQNLHKNTVQDSDKGKHVLNQLKFWENALGIRIQFQKIAQSINQLPISNDDDELDWNVSDHQETVDSLVNLINQLNTLRLDLALKSVSEENKFEGLEKRSFESTEKDDLWNDISSLYEIFSQHHEGIVDKWHSKVQLGNTLPLQKKFRSLDQSISQQVDQMMMDSDRLIARTRTNRSNQPIIGYTGDVNDIEQIYDDGDFYQQLLREFIESRMTDHDANGVGLRWMATKRAKQRKVVDTKASKGRKLRYQVHEKLENFMVPVHDGTWHESKIDELFGSLLGNKFTLSDEANKDDDDVEDIAGEETTTAEDGLRIFG</sequence>
<evidence type="ECO:0000313" key="6">
    <source>
        <dbReference type="EMBL" id="KXN73318.1"/>
    </source>
</evidence>
<comment type="similarity">
    <text evidence="1">Belongs to the AATF family.</text>
</comment>
<proteinExistence type="inferred from homology"/>
<dbReference type="PANTHER" id="PTHR15565:SF0">
    <property type="entry name" value="PROTEIN AATF"/>
    <property type="match status" value="1"/>
</dbReference>
<feature type="domain" description="AATF leucine zipper-containing" evidence="5">
    <location>
        <begin position="196"/>
        <end position="319"/>
    </location>
</feature>
<protein>
    <recommendedName>
        <fullName evidence="2">Protein BFR2</fullName>
    </recommendedName>
</protein>
<feature type="compositionally biased region" description="Basic and acidic residues" evidence="3">
    <location>
        <begin position="1"/>
        <end position="14"/>
    </location>
</feature>
<feature type="non-terminal residue" evidence="6">
    <location>
        <position position="1"/>
    </location>
</feature>
<dbReference type="EMBL" id="KQ964439">
    <property type="protein sequence ID" value="KXN73318.1"/>
    <property type="molecule type" value="Genomic_DNA"/>
</dbReference>
<dbReference type="Pfam" id="PF13339">
    <property type="entry name" value="AATF-Che1"/>
    <property type="match status" value="1"/>
</dbReference>
<feature type="domain" description="Apoptosis-antagonizing transcription factor C-terminal" evidence="4">
    <location>
        <begin position="386"/>
        <end position="465"/>
    </location>
</feature>
<dbReference type="PANTHER" id="PTHR15565">
    <property type="entry name" value="AATF PROTEIN APOPTOSIS ANTAGONIZING TRANSCRIPTION FACTOR"/>
    <property type="match status" value="1"/>
</dbReference>
<feature type="compositionally biased region" description="Acidic residues" evidence="3">
    <location>
        <begin position="15"/>
        <end position="25"/>
    </location>
</feature>
<dbReference type="Pfam" id="PF08164">
    <property type="entry name" value="TRAUB"/>
    <property type="match status" value="1"/>
</dbReference>
<evidence type="ECO:0000256" key="2">
    <source>
        <dbReference type="ARBA" id="ARBA00013850"/>
    </source>
</evidence>
<dbReference type="AlphaFoldDB" id="A0A137PE87"/>
<dbReference type="Proteomes" id="UP000070444">
    <property type="component" value="Unassembled WGS sequence"/>
</dbReference>
<dbReference type="OrthoDB" id="5783963at2759"/>
<gene>
    <name evidence="6" type="ORF">CONCODRAFT_77448</name>
</gene>
<dbReference type="OMA" id="INFMAPN"/>
<evidence type="ECO:0000313" key="7">
    <source>
        <dbReference type="Proteomes" id="UP000070444"/>
    </source>
</evidence>
<feature type="compositionally biased region" description="Acidic residues" evidence="3">
    <location>
        <begin position="69"/>
        <end position="114"/>
    </location>
</feature>
<dbReference type="InterPro" id="IPR012617">
    <property type="entry name" value="AATF_C"/>
</dbReference>
<reference evidence="6 7" key="1">
    <citation type="journal article" date="2015" name="Genome Biol. Evol.">
        <title>Phylogenomic analyses indicate that early fungi evolved digesting cell walls of algal ancestors of land plants.</title>
        <authorList>
            <person name="Chang Y."/>
            <person name="Wang S."/>
            <person name="Sekimoto S."/>
            <person name="Aerts A.L."/>
            <person name="Choi C."/>
            <person name="Clum A."/>
            <person name="LaButti K.M."/>
            <person name="Lindquist E.A."/>
            <person name="Yee Ngan C."/>
            <person name="Ohm R.A."/>
            <person name="Salamov A.A."/>
            <person name="Grigoriev I.V."/>
            <person name="Spatafora J.W."/>
            <person name="Berbee M.L."/>
        </authorList>
    </citation>
    <scope>NUCLEOTIDE SEQUENCE [LARGE SCALE GENOMIC DNA]</scope>
    <source>
        <strain evidence="6 7">NRRL 28638</strain>
    </source>
</reference>
<feature type="region of interest" description="Disordered" evidence="3">
    <location>
        <begin position="1"/>
        <end position="171"/>
    </location>
</feature>
<evidence type="ECO:0000256" key="3">
    <source>
        <dbReference type="SAM" id="MobiDB-lite"/>
    </source>
</evidence>
<dbReference type="STRING" id="796925.A0A137PE87"/>
<evidence type="ECO:0000259" key="5">
    <source>
        <dbReference type="Pfam" id="PF13339"/>
    </source>
</evidence>
<feature type="compositionally biased region" description="Acidic residues" evidence="3">
    <location>
        <begin position="122"/>
        <end position="142"/>
    </location>
</feature>
<dbReference type="InterPro" id="IPR025160">
    <property type="entry name" value="AATF"/>
</dbReference>
<evidence type="ECO:0000259" key="4">
    <source>
        <dbReference type="Pfam" id="PF08164"/>
    </source>
</evidence>
<keyword evidence="7" id="KW-1185">Reference proteome</keyword>
<accession>A0A137PE87</accession>